<protein>
    <recommendedName>
        <fullName evidence="3">U-box domain-containing protein</fullName>
    </recommendedName>
</protein>
<dbReference type="Pfam" id="PF04564">
    <property type="entry name" value="U-box"/>
    <property type="match status" value="1"/>
</dbReference>
<evidence type="ECO:0000256" key="1">
    <source>
        <dbReference type="ARBA" id="ARBA00004906"/>
    </source>
</evidence>
<dbReference type="GO" id="GO:0036503">
    <property type="term" value="P:ERAD pathway"/>
    <property type="evidence" value="ECO:0007669"/>
    <property type="project" value="InterPro"/>
</dbReference>
<dbReference type="AlphaFoldDB" id="A0AA88VLD1"/>
<keyword evidence="2" id="KW-0808">Transferase</keyword>
<dbReference type="PROSITE" id="PS51698">
    <property type="entry name" value="U_BOX"/>
    <property type="match status" value="1"/>
</dbReference>
<evidence type="ECO:0000313" key="5">
    <source>
        <dbReference type="Proteomes" id="UP001188597"/>
    </source>
</evidence>
<dbReference type="GO" id="GO:0034450">
    <property type="term" value="F:ubiquitin-ubiquitin ligase activity"/>
    <property type="evidence" value="ECO:0007669"/>
    <property type="project" value="InterPro"/>
</dbReference>
<evidence type="ECO:0000313" key="4">
    <source>
        <dbReference type="EMBL" id="KAK3010252.1"/>
    </source>
</evidence>
<dbReference type="PANTHER" id="PTHR13931">
    <property type="entry name" value="UBIQUITINATION FACTOR E4"/>
    <property type="match status" value="1"/>
</dbReference>
<dbReference type="InterPro" id="IPR013083">
    <property type="entry name" value="Znf_RING/FYVE/PHD"/>
</dbReference>
<sequence length="91" mass="10222">MTARVLHLRLVKAFSAYNHLLKEVSSCIDAASVAMDTEDALEDITDEFLDPIQYTLMKDPILLPTSKKSADRAVIERHLLSANNDRLNHLS</sequence>
<dbReference type="InterPro" id="IPR003613">
    <property type="entry name" value="Ubox_domain"/>
</dbReference>
<dbReference type="GO" id="GO:0000209">
    <property type="term" value="P:protein polyubiquitination"/>
    <property type="evidence" value="ECO:0007669"/>
    <property type="project" value="TreeGrafter"/>
</dbReference>
<dbReference type="GO" id="GO:0005737">
    <property type="term" value="C:cytoplasm"/>
    <property type="evidence" value="ECO:0007669"/>
    <property type="project" value="TreeGrafter"/>
</dbReference>
<accession>A0AA88VLD1</accession>
<name>A0AA88VLD1_9ASTE</name>
<dbReference type="GO" id="GO:0000151">
    <property type="term" value="C:ubiquitin ligase complex"/>
    <property type="evidence" value="ECO:0007669"/>
    <property type="project" value="InterPro"/>
</dbReference>
<gene>
    <name evidence="4" type="ORF">RJ639_010824</name>
</gene>
<dbReference type="GO" id="GO:0005634">
    <property type="term" value="C:nucleus"/>
    <property type="evidence" value="ECO:0007669"/>
    <property type="project" value="TreeGrafter"/>
</dbReference>
<evidence type="ECO:0000259" key="3">
    <source>
        <dbReference type="PROSITE" id="PS51698"/>
    </source>
</evidence>
<dbReference type="PANTHER" id="PTHR13931:SF2">
    <property type="entry name" value="UBIQUITIN CONJUGATION FACTOR E4 B"/>
    <property type="match status" value="1"/>
</dbReference>
<feature type="domain" description="U-box" evidence="3">
    <location>
        <begin position="43"/>
        <end position="91"/>
    </location>
</feature>
<evidence type="ECO:0000256" key="2">
    <source>
        <dbReference type="ARBA" id="ARBA00022679"/>
    </source>
</evidence>
<comment type="pathway">
    <text evidence="1">Protein modification; protein ubiquitination.</text>
</comment>
<dbReference type="SUPFAM" id="SSF57850">
    <property type="entry name" value="RING/U-box"/>
    <property type="match status" value="1"/>
</dbReference>
<comment type="caution">
    <text evidence="4">The sequence shown here is derived from an EMBL/GenBank/DDBJ whole genome shotgun (WGS) entry which is preliminary data.</text>
</comment>
<dbReference type="InterPro" id="IPR045132">
    <property type="entry name" value="UBE4"/>
</dbReference>
<reference evidence="4" key="1">
    <citation type="submission" date="2022-12" db="EMBL/GenBank/DDBJ databases">
        <title>Draft genome assemblies for two species of Escallonia (Escalloniales).</title>
        <authorList>
            <person name="Chanderbali A."/>
            <person name="Dervinis C."/>
            <person name="Anghel I."/>
            <person name="Soltis D."/>
            <person name="Soltis P."/>
            <person name="Zapata F."/>
        </authorList>
    </citation>
    <scope>NUCLEOTIDE SEQUENCE</scope>
    <source>
        <strain evidence="4">UCBG64.0493</strain>
        <tissue evidence="4">Leaf</tissue>
    </source>
</reference>
<dbReference type="Proteomes" id="UP001188597">
    <property type="component" value="Unassembled WGS sequence"/>
</dbReference>
<organism evidence="4 5">
    <name type="scientific">Escallonia herrerae</name>
    <dbReference type="NCBI Taxonomy" id="1293975"/>
    <lineage>
        <taxon>Eukaryota</taxon>
        <taxon>Viridiplantae</taxon>
        <taxon>Streptophyta</taxon>
        <taxon>Embryophyta</taxon>
        <taxon>Tracheophyta</taxon>
        <taxon>Spermatophyta</taxon>
        <taxon>Magnoliopsida</taxon>
        <taxon>eudicotyledons</taxon>
        <taxon>Gunneridae</taxon>
        <taxon>Pentapetalae</taxon>
        <taxon>asterids</taxon>
        <taxon>campanulids</taxon>
        <taxon>Escalloniales</taxon>
        <taxon>Escalloniaceae</taxon>
        <taxon>Escallonia</taxon>
    </lineage>
</organism>
<dbReference type="Gene3D" id="3.30.40.10">
    <property type="entry name" value="Zinc/RING finger domain, C3HC4 (zinc finger)"/>
    <property type="match status" value="1"/>
</dbReference>
<dbReference type="EMBL" id="JAVXUP010001564">
    <property type="protein sequence ID" value="KAK3010252.1"/>
    <property type="molecule type" value="Genomic_DNA"/>
</dbReference>
<keyword evidence="5" id="KW-1185">Reference proteome</keyword>
<proteinExistence type="predicted"/>